<gene>
    <name evidence="1" type="ORF">QN277_005975</name>
</gene>
<sequence length="75" mass="8581">MRDTERNRGASEVIKRKKRKGFYICMDRFQIFSQDICPSLPRNLWGKKQGEGNLERSTKVMACTTKGKGVVVGED</sequence>
<comment type="caution">
    <text evidence="1">The sequence shown here is derived from an EMBL/GenBank/DDBJ whole genome shotgun (WGS) entry which is preliminary data.</text>
</comment>
<evidence type="ECO:0000313" key="2">
    <source>
        <dbReference type="Proteomes" id="UP001293593"/>
    </source>
</evidence>
<name>A0AAE1IZ30_9FABA</name>
<proteinExistence type="predicted"/>
<protein>
    <submittedName>
        <fullName evidence="1">Uncharacterized protein</fullName>
    </submittedName>
</protein>
<keyword evidence="2" id="KW-1185">Reference proteome</keyword>
<organism evidence="1 2">
    <name type="scientific">Acacia crassicarpa</name>
    <name type="common">northern wattle</name>
    <dbReference type="NCBI Taxonomy" id="499986"/>
    <lineage>
        <taxon>Eukaryota</taxon>
        <taxon>Viridiplantae</taxon>
        <taxon>Streptophyta</taxon>
        <taxon>Embryophyta</taxon>
        <taxon>Tracheophyta</taxon>
        <taxon>Spermatophyta</taxon>
        <taxon>Magnoliopsida</taxon>
        <taxon>eudicotyledons</taxon>
        <taxon>Gunneridae</taxon>
        <taxon>Pentapetalae</taxon>
        <taxon>rosids</taxon>
        <taxon>fabids</taxon>
        <taxon>Fabales</taxon>
        <taxon>Fabaceae</taxon>
        <taxon>Caesalpinioideae</taxon>
        <taxon>mimosoid clade</taxon>
        <taxon>Acacieae</taxon>
        <taxon>Acacia</taxon>
    </lineage>
</organism>
<accession>A0AAE1IZ30</accession>
<reference evidence="1" key="1">
    <citation type="submission" date="2023-10" db="EMBL/GenBank/DDBJ databases">
        <title>Chromosome-level genome of the transformable northern wattle, Acacia crassicarpa.</title>
        <authorList>
            <person name="Massaro I."/>
            <person name="Sinha N.R."/>
            <person name="Poethig S."/>
            <person name="Leichty A.R."/>
        </authorList>
    </citation>
    <scope>NUCLEOTIDE SEQUENCE</scope>
    <source>
        <strain evidence="1">Acra3RX</strain>
        <tissue evidence="1">Leaf</tissue>
    </source>
</reference>
<dbReference type="AlphaFoldDB" id="A0AAE1IZ30"/>
<dbReference type="Proteomes" id="UP001293593">
    <property type="component" value="Unassembled WGS sequence"/>
</dbReference>
<dbReference type="EMBL" id="JAWXYG010000011">
    <property type="protein sequence ID" value="KAK4259666.1"/>
    <property type="molecule type" value="Genomic_DNA"/>
</dbReference>
<evidence type="ECO:0000313" key="1">
    <source>
        <dbReference type="EMBL" id="KAK4259666.1"/>
    </source>
</evidence>